<dbReference type="PROSITE" id="PS50294">
    <property type="entry name" value="WD_REPEATS_REGION"/>
    <property type="match status" value="1"/>
</dbReference>
<dbReference type="InterPro" id="IPR036322">
    <property type="entry name" value="WD40_repeat_dom_sf"/>
</dbReference>
<dbReference type="PROSITE" id="PS50082">
    <property type="entry name" value="WD_REPEATS_2"/>
    <property type="match status" value="1"/>
</dbReference>
<dbReference type="SUPFAM" id="SSF50978">
    <property type="entry name" value="WD40 repeat-like"/>
    <property type="match status" value="1"/>
</dbReference>
<dbReference type="PANTHER" id="PTHR19846">
    <property type="entry name" value="WD40 REPEAT PROTEIN"/>
    <property type="match status" value="1"/>
</dbReference>
<dbReference type="InterPro" id="IPR001680">
    <property type="entry name" value="WD40_rpt"/>
</dbReference>
<dbReference type="Gene3D" id="2.130.10.10">
    <property type="entry name" value="YVTN repeat-like/Quinoprotein amine dehydrogenase"/>
    <property type="match status" value="1"/>
</dbReference>
<dbReference type="PANTHER" id="PTHR19846:SF0">
    <property type="entry name" value="PRE-MRNA PROCESSING FACTOR 4"/>
    <property type="match status" value="1"/>
</dbReference>
<dbReference type="Proteomes" id="UP000261380">
    <property type="component" value="Unplaced"/>
</dbReference>
<dbReference type="GO" id="GO:0046540">
    <property type="term" value="C:U4/U6 x U5 tri-snRNP complex"/>
    <property type="evidence" value="ECO:0007669"/>
    <property type="project" value="TreeGrafter"/>
</dbReference>
<protein>
    <submittedName>
        <fullName evidence="2">Uncharacterized protein</fullName>
    </submittedName>
</protein>
<sequence length="95" mass="10601">IWSHPGWMPLKTLAGHEGKVMGVDVSPDGKLIATCSYDRTFKLWLSDTEPISTISRCPANTEFLTPKMYSSPEEHDKNADGWAAHLPHQCYAQLS</sequence>
<dbReference type="GO" id="GO:0017070">
    <property type="term" value="F:U6 snRNA binding"/>
    <property type="evidence" value="ECO:0007669"/>
    <property type="project" value="TreeGrafter"/>
</dbReference>
<keyword evidence="1" id="KW-0853">WD repeat</keyword>
<reference evidence="2" key="2">
    <citation type="submission" date="2025-09" db="UniProtKB">
        <authorList>
            <consortium name="Ensembl"/>
        </authorList>
    </citation>
    <scope>IDENTIFICATION</scope>
</reference>
<evidence type="ECO:0000313" key="3">
    <source>
        <dbReference type="Proteomes" id="UP000261380"/>
    </source>
</evidence>
<dbReference type="GO" id="GO:0030621">
    <property type="term" value="F:U4 snRNA binding"/>
    <property type="evidence" value="ECO:0007669"/>
    <property type="project" value="TreeGrafter"/>
</dbReference>
<evidence type="ECO:0000313" key="2">
    <source>
        <dbReference type="Ensembl" id="ENSXCOP00000007953.1"/>
    </source>
</evidence>
<dbReference type="SMART" id="SM00320">
    <property type="entry name" value="WD40"/>
    <property type="match status" value="1"/>
</dbReference>
<organism evidence="2 3">
    <name type="scientific">Xiphophorus couchianus</name>
    <name type="common">Monterrey platyfish</name>
    <dbReference type="NCBI Taxonomy" id="32473"/>
    <lineage>
        <taxon>Eukaryota</taxon>
        <taxon>Metazoa</taxon>
        <taxon>Chordata</taxon>
        <taxon>Craniata</taxon>
        <taxon>Vertebrata</taxon>
        <taxon>Euteleostomi</taxon>
        <taxon>Actinopterygii</taxon>
        <taxon>Neopterygii</taxon>
        <taxon>Teleostei</taxon>
        <taxon>Neoteleostei</taxon>
        <taxon>Acanthomorphata</taxon>
        <taxon>Ovalentaria</taxon>
        <taxon>Atherinomorphae</taxon>
        <taxon>Cyprinodontiformes</taxon>
        <taxon>Poeciliidae</taxon>
        <taxon>Poeciliinae</taxon>
        <taxon>Xiphophorus</taxon>
    </lineage>
</organism>
<dbReference type="GeneTree" id="ENSGT00940000156006"/>
<feature type="repeat" description="WD" evidence="1">
    <location>
        <begin position="13"/>
        <end position="44"/>
    </location>
</feature>
<proteinExistence type="predicted"/>
<keyword evidence="3" id="KW-1185">Reference proteome</keyword>
<accession>A0A3B5L6L9</accession>
<dbReference type="GO" id="GO:0000398">
    <property type="term" value="P:mRNA splicing, via spliceosome"/>
    <property type="evidence" value="ECO:0007669"/>
    <property type="project" value="TreeGrafter"/>
</dbReference>
<evidence type="ECO:0000256" key="1">
    <source>
        <dbReference type="PROSITE-ProRule" id="PRU00221"/>
    </source>
</evidence>
<dbReference type="Pfam" id="PF00400">
    <property type="entry name" value="WD40"/>
    <property type="match status" value="1"/>
</dbReference>
<dbReference type="AlphaFoldDB" id="A0A3B5L6L9"/>
<dbReference type="InterPro" id="IPR015943">
    <property type="entry name" value="WD40/YVTN_repeat-like_dom_sf"/>
</dbReference>
<dbReference type="Ensembl" id="ENSXCOT00000008051.1">
    <property type="protein sequence ID" value="ENSXCOP00000007953.1"/>
    <property type="gene ID" value="ENSXCOG00000006101.1"/>
</dbReference>
<reference evidence="2" key="1">
    <citation type="submission" date="2025-08" db="UniProtKB">
        <authorList>
            <consortium name="Ensembl"/>
        </authorList>
    </citation>
    <scope>IDENTIFICATION</scope>
</reference>
<name>A0A3B5L6L9_9TELE</name>